<name>A0A4W4F561_ELEEL</name>
<dbReference type="PANTHER" id="PTHR11653:SF12">
    <property type="entry name" value="PARVALBUMIN"/>
    <property type="match status" value="1"/>
</dbReference>
<evidence type="ECO:0000313" key="8">
    <source>
        <dbReference type="Ensembl" id="ENSEEEP00000019859.2"/>
    </source>
</evidence>
<feature type="binding site" evidence="6">
    <location>
        <position position="72"/>
    </location>
    <ligand>
        <name>Ca(2+)</name>
        <dbReference type="ChEBI" id="CHEBI:29108"/>
        <label>1</label>
    </ligand>
</feature>
<keyword evidence="9" id="KW-1185">Reference proteome</keyword>
<dbReference type="Gene3D" id="1.10.238.10">
    <property type="entry name" value="EF-hand"/>
    <property type="match status" value="1"/>
</dbReference>
<evidence type="ECO:0000256" key="5">
    <source>
        <dbReference type="ARBA" id="ARBA00025308"/>
    </source>
</evidence>
<dbReference type="PANTHER" id="PTHR11653">
    <property type="entry name" value="PARVALBUMIN ALPHA"/>
    <property type="match status" value="1"/>
</dbReference>
<proteinExistence type="inferred from homology"/>
<dbReference type="InterPro" id="IPR011992">
    <property type="entry name" value="EF-hand-dom_pair"/>
</dbReference>
<dbReference type="GO" id="GO:0005737">
    <property type="term" value="C:cytoplasm"/>
    <property type="evidence" value="ECO:0007669"/>
    <property type="project" value="TreeGrafter"/>
</dbReference>
<feature type="binding site" evidence="6">
    <location>
        <position position="76"/>
    </location>
    <ligand>
        <name>Ca(2+)</name>
        <dbReference type="ChEBI" id="CHEBI:29108"/>
        <label>1</label>
    </ligand>
</feature>
<dbReference type="GO" id="GO:0005509">
    <property type="term" value="F:calcium ion binding"/>
    <property type="evidence" value="ECO:0007669"/>
    <property type="project" value="UniProtKB-UniRule"/>
</dbReference>
<feature type="binding site" evidence="6">
    <location>
        <position position="115"/>
    </location>
    <ligand>
        <name>Ca(2+)</name>
        <dbReference type="ChEBI" id="CHEBI:29108"/>
        <label>1</label>
    </ligand>
</feature>
<reference evidence="8" key="3">
    <citation type="submission" date="2020-05" db="EMBL/GenBank/DDBJ databases">
        <title>Electrophorus electricus (electric eel) genome, fEleEle1, primary haplotype.</title>
        <authorList>
            <person name="Myers G."/>
            <person name="Meyer A."/>
            <person name="Fedrigo O."/>
            <person name="Formenti G."/>
            <person name="Rhie A."/>
            <person name="Tracey A."/>
            <person name="Sims Y."/>
            <person name="Jarvis E.D."/>
        </authorList>
    </citation>
    <scope>NUCLEOTIDE SEQUENCE [LARGE SCALE GENOMIC DNA]</scope>
</reference>
<evidence type="ECO:0000256" key="3">
    <source>
        <dbReference type="ARBA" id="ARBA00022837"/>
    </source>
</evidence>
<dbReference type="SUPFAM" id="SSF47473">
    <property type="entry name" value="EF-hand"/>
    <property type="match status" value="1"/>
</dbReference>
<evidence type="ECO:0000256" key="6">
    <source>
        <dbReference type="PIRSR" id="PIRSR608080-1"/>
    </source>
</evidence>
<feature type="binding site" evidence="6">
    <location>
        <position position="113"/>
    </location>
    <ligand>
        <name>Ca(2+)</name>
        <dbReference type="ChEBI" id="CHEBI:29108"/>
        <label>1</label>
    </ligand>
</feature>
<feature type="binding site" evidence="6">
    <location>
        <position position="117"/>
    </location>
    <ligand>
        <name>Ca(2+)</name>
        <dbReference type="ChEBI" id="CHEBI:29108"/>
        <label>1</label>
    </ligand>
</feature>
<evidence type="ECO:0000256" key="7">
    <source>
        <dbReference type="RuleBase" id="RU368048"/>
    </source>
</evidence>
<evidence type="ECO:0000256" key="4">
    <source>
        <dbReference type="ARBA" id="ARBA00023179"/>
    </source>
</evidence>
<dbReference type="Proteomes" id="UP000314983">
    <property type="component" value="Chromosome 14"/>
</dbReference>
<organism evidence="8 9">
    <name type="scientific">Electrophorus electricus</name>
    <name type="common">Electric eel</name>
    <name type="synonym">Gymnotus electricus</name>
    <dbReference type="NCBI Taxonomy" id="8005"/>
    <lineage>
        <taxon>Eukaryota</taxon>
        <taxon>Metazoa</taxon>
        <taxon>Chordata</taxon>
        <taxon>Craniata</taxon>
        <taxon>Vertebrata</taxon>
        <taxon>Euteleostomi</taxon>
        <taxon>Actinopterygii</taxon>
        <taxon>Neopterygii</taxon>
        <taxon>Teleostei</taxon>
        <taxon>Ostariophysi</taxon>
        <taxon>Gymnotiformes</taxon>
        <taxon>Gymnotoidei</taxon>
        <taxon>Gymnotidae</taxon>
        <taxon>Electrophorus</taxon>
    </lineage>
</organism>
<protein>
    <recommendedName>
        <fullName evidence="7">Parvalbumin</fullName>
    </recommendedName>
</protein>
<dbReference type="AlphaFoldDB" id="A0A4W4F561"/>
<sequence length="130" mass="14233">MLHWNDLSWLPLTSSSFKIAFAGILKEEDVAAALKDCSAPETFNYKAFFAKVGLSSKSADDVKKAFFVIDQDEIRFTVTSVLFPKLFLQNFSAGARALTDAETKAFLAAGDTDGDSKIGVDGTAFLKQHW</sequence>
<evidence type="ECO:0000313" key="9">
    <source>
        <dbReference type="Proteomes" id="UP000314983"/>
    </source>
</evidence>
<comment type="function">
    <text evidence="5 7">In muscle, parvalbumin is thought to be involved in relaxation after contraction. It binds two calcium ions.</text>
</comment>
<reference evidence="8" key="5">
    <citation type="submission" date="2025-09" db="UniProtKB">
        <authorList>
            <consortium name="Ensembl"/>
        </authorList>
    </citation>
    <scope>IDENTIFICATION</scope>
</reference>
<comment type="similarity">
    <text evidence="1 7">Belongs to the parvalbumin family.</text>
</comment>
<reference evidence="8" key="4">
    <citation type="submission" date="2025-08" db="UniProtKB">
        <authorList>
            <consortium name="Ensembl"/>
        </authorList>
    </citation>
    <scope>IDENTIFICATION</scope>
</reference>
<dbReference type="GeneTree" id="ENSGT00940000163144"/>
<feature type="binding site" evidence="6">
    <location>
        <position position="70"/>
    </location>
    <ligand>
        <name>Ca(2+)</name>
        <dbReference type="ChEBI" id="CHEBI:29108"/>
        <label>1</label>
    </ligand>
</feature>
<keyword evidence="2 6" id="KW-0479">Metal-binding</keyword>
<dbReference type="InterPro" id="IPR008080">
    <property type="entry name" value="Parvalbumin"/>
</dbReference>
<dbReference type="Ensembl" id="ENSEEET00000020078.2">
    <property type="protein sequence ID" value="ENSEEEP00000019859.2"/>
    <property type="gene ID" value="ENSEEEG00000027807.1"/>
</dbReference>
<keyword evidence="3 6" id="KW-0106">Calcium</keyword>
<feature type="binding site" evidence="6">
    <location>
        <position position="111"/>
    </location>
    <ligand>
        <name>Ca(2+)</name>
        <dbReference type="ChEBI" id="CHEBI:29108"/>
        <label>1</label>
    </ligand>
</feature>
<dbReference type="PRINTS" id="PR01697">
    <property type="entry name" value="PARVALBUMIN"/>
</dbReference>
<keyword evidence="4" id="KW-0514">Muscle protein</keyword>
<evidence type="ECO:0000256" key="2">
    <source>
        <dbReference type="ARBA" id="ARBA00022723"/>
    </source>
</evidence>
<evidence type="ECO:0000256" key="1">
    <source>
        <dbReference type="ARBA" id="ARBA00009753"/>
    </source>
</evidence>
<reference evidence="9" key="2">
    <citation type="journal article" date="2017" name="Sci. Adv.">
        <title>A tail of two voltages: Proteomic comparison of the three electric organs of the electric eel.</title>
        <authorList>
            <person name="Traeger L.L."/>
            <person name="Sabat G."/>
            <person name="Barrett-Wilt G.A."/>
            <person name="Wells G.B."/>
            <person name="Sussman M.R."/>
        </authorList>
    </citation>
    <scope>NUCLEOTIDE SEQUENCE [LARGE SCALE GENOMIC DNA]</scope>
</reference>
<accession>A0A4W4F561</accession>
<reference evidence="9" key="1">
    <citation type="journal article" date="2014" name="Science">
        <title>Nonhuman genetics. Genomic basis for the convergent evolution of electric organs.</title>
        <authorList>
            <person name="Gallant J.R."/>
            <person name="Traeger L.L."/>
            <person name="Volkening J.D."/>
            <person name="Moffett H."/>
            <person name="Chen P.H."/>
            <person name="Novina C.D."/>
            <person name="Phillips G.N.Jr."/>
            <person name="Anand R."/>
            <person name="Wells G.B."/>
            <person name="Pinch M."/>
            <person name="Guth R."/>
            <person name="Unguez G.A."/>
            <person name="Albert J.S."/>
            <person name="Zakon H.H."/>
            <person name="Samanta M.P."/>
            <person name="Sussman M.R."/>
        </authorList>
    </citation>
    <scope>NUCLEOTIDE SEQUENCE [LARGE SCALE GENOMIC DNA]</scope>
</reference>